<comment type="caution">
    <text evidence="3">The sequence shown here is derived from an EMBL/GenBank/DDBJ whole genome shotgun (WGS) entry which is preliminary data.</text>
</comment>
<evidence type="ECO:0000313" key="3">
    <source>
        <dbReference type="EMBL" id="MBD3107911.1"/>
    </source>
</evidence>
<proteinExistence type="predicted"/>
<dbReference type="GO" id="GO:0004371">
    <property type="term" value="F:glycerone kinase activity"/>
    <property type="evidence" value="ECO:0007669"/>
    <property type="project" value="InterPro"/>
</dbReference>
<dbReference type="GO" id="GO:0006071">
    <property type="term" value="P:glycerol metabolic process"/>
    <property type="evidence" value="ECO:0007669"/>
    <property type="project" value="InterPro"/>
</dbReference>
<dbReference type="InterPro" id="IPR036117">
    <property type="entry name" value="DhaL_dom_sf"/>
</dbReference>
<evidence type="ECO:0000256" key="1">
    <source>
        <dbReference type="ARBA" id="ARBA00023121"/>
    </source>
</evidence>
<dbReference type="SUPFAM" id="SSF82549">
    <property type="entry name" value="DAK1/DegV-like"/>
    <property type="match status" value="1"/>
</dbReference>
<dbReference type="InterPro" id="IPR043168">
    <property type="entry name" value="DegV_C"/>
</dbReference>
<evidence type="ECO:0000313" key="4">
    <source>
        <dbReference type="Proteomes" id="UP000602076"/>
    </source>
</evidence>
<dbReference type="SUPFAM" id="SSF101473">
    <property type="entry name" value="DhaL-like"/>
    <property type="match status" value="1"/>
</dbReference>
<dbReference type="SMART" id="SM01121">
    <property type="entry name" value="Dak1_2"/>
    <property type="match status" value="1"/>
</dbReference>
<reference evidence="3" key="1">
    <citation type="submission" date="2020-09" db="EMBL/GenBank/DDBJ databases">
        <title>Bacillus faecalis sp. nov., a moderately halophilic bacterium isolated from cow faeces.</title>
        <authorList>
            <person name="Jiang L."/>
            <person name="Lee J."/>
        </authorList>
    </citation>
    <scope>NUCLEOTIDE SEQUENCE</scope>
    <source>
        <strain evidence="3">AGMB 02131</strain>
    </source>
</reference>
<dbReference type="Gene3D" id="3.40.50.10170">
    <property type="match status" value="1"/>
</dbReference>
<dbReference type="EMBL" id="JACXSI010000012">
    <property type="protein sequence ID" value="MBD3107911.1"/>
    <property type="molecule type" value="Genomic_DNA"/>
</dbReference>
<dbReference type="PANTHER" id="PTHR33434:SF2">
    <property type="entry name" value="FATTY ACID-BINDING PROTEIN TM_1468"/>
    <property type="match status" value="1"/>
</dbReference>
<protein>
    <submittedName>
        <fullName evidence="3">DegV family EDD domain-containing protein</fullName>
    </submittedName>
</protein>
<dbReference type="Pfam" id="PF02734">
    <property type="entry name" value="Dak2"/>
    <property type="match status" value="1"/>
</dbReference>
<keyword evidence="4" id="KW-1185">Reference proteome</keyword>
<dbReference type="InterPro" id="IPR048394">
    <property type="entry name" value="FakA-like_M"/>
</dbReference>
<name>A0A927CUW3_9BACI</name>
<dbReference type="Pfam" id="PF21645">
    <property type="entry name" value="FakA-like_M"/>
    <property type="match status" value="1"/>
</dbReference>
<evidence type="ECO:0000259" key="2">
    <source>
        <dbReference type="PROSITE" id="PS51480"/>
    </source>
</evidence>
<dbReference type="InterPro" id="IPR003797">
    <property type="entry name" value="DegV"/>
</dbReference>
<dbReference type="SMART" id="SM01120">
    <property type="entry name" value="Dak2"/>
    <property type="match status" value="1"/>
</dbReference>
<dbReference type="RefSeq" id="WP_190997455.1">
    <property type="nucleotide sequence ID" value="NZ_JACXSI010000012.1"/>
</dbReference>
<dbReference type="PANTHER" id="PTHR33434">
    <property type="entry name" value="DEGV DOMAIN-CONTAINING PROTEIN DR_1986-RELATED"/>
    <property type="match status" value="1"/>
</dbReference>
<dbReference type="NCBIfam" id="TIGR00762">
    <property type="entry name" value="DegV"/>
    <property type="match status" value="1"/>
</dbReference>
<feature type="domain" description="DhaL" evidence="2">
    <location>
        <begin position="15"/>
        <end position="205"/>
    </location>
</feature>
<organism evidence="3 4">
    <name type="scientific">Peribacillus faecalis</name>
    <dbReference type="NCBI Taxonomy" id="2772559"/>
    <lineage>
        <taxon>Bacteria</taxon>
        <taxon>Bacillati</taxon>
        <taxon>Bacillota</taxon>
        <taxon>Bacilli</taxon>
        <taxon>Bacillales</taxon>
        <taxon>Bacillaceae</taxon>
        <taxon>Peribacillus</taxon>
    </lineage>
</organism>
<dbReference type="PROSITE" id="PS51482">
    <property type="entry name" value="DEGV"/>
    <property type="match status" value="1"/>
</dbReference>
<gene>
    <name evidence="3" type="ORF">IEO70_05990</name>
</gene>
<dbReference type="Proteomes" id="UP000602076">
    <property type="component" value="Unassembled WGS sequence"/>
</dbReference>
<sequence length="603" mass="66837">MGAIKARKLYQIDNESLYLAFLSGTHELMRHKTDLNTINVFPVADGDTGTNLAITMNGIRKSAKLLPFVRETFQHIADAVLWSARGNSGTIFAQFISGIAGELPMRKTVTLEEVAISLRSGVRAAYESIENPVEGTIISVMRDWVDAIDAARLKSDEIIEVLSEALHVAVKSLNRTPEKLQVLKERGVVDSGAKGFVIFLHGFMRYLQTGKFDDLFLTDEEEDWEEAFQHVHDGDEQEIKYRYCTEALIAGADIELEELKRDMRMYGDSLVVAGTADKVKLHIHTNEPANCFRDLRKYGQIIEQKAEDMVMQNMVVTKKKYPIALITDTIADLPKSLVDHYQIQQFPLNMHIDESAYLDKITIKADGVYELLKEGGQKISSSQPNRKSIESLYSYLATYYESIIVVTVSKEMSGTYNAFQKVADSFAEKDVPITVINSKVNSAAQGLVVMKAAEAIDTGKTHEEVVAVIEETIEKAAIFVSVDRLEGMIASGRISKTVGVIGKLVNFKPIVSIDEKGQGVLLGKAFSTKSNTEQILKMVKQIQEKDGIERYAIVHGKAQGRLKAFEIELTRIIGKPASFIEEVSSIVASSAGENTIAVALLKE</sequence>
<dbReference type="InterPro" id="IPR033470">
    <property type="entry name" value="FakA-like_C"/>
</dbReference>
<accession>A0A927CUW3</accession>
<dbReference type="InterPro" id="IPR004007">
    <property type="entry name" value="DhaL_dom"/>
</dbReference>
<dbReference type="Gene3D" id="1.25.40.340">
    <property type="match status" value="1"/>
</dbReference>
<dbReference type="InterPro" id="IPR050270">
    <property type="entry name" value="DegV_domain_contain"/>
</dbReference>
<dbReference type="AlphaFoldDB" id="A0A927CUW3"/>
<dbReference type="Pfam" id="PF02645">
    <property type="entry name" value="DegV"/>
    <property type="match status" value="1"/>
</dbReference>
<dbReference type="PROSITE" id="PS51480">
    <property type="entry name" value="DHAL"/>
    <property type="match status" value="1"/>
</dbReference>
<dbReference type="GO" id="GO:0008289">
    <property type="term" value="F:lipid binding"/>
    <property type="evidence" value="ECO:0007669"/>
    <property type="project" value="UniProtKB-KW"/>
</dbReference>
<dbReference type="Gene3D" id="3.30.1180.10">
    <property type="match status" value="1"/>
</dbReference>
<keyword evidence="1" id="KW-0446">Lipid-binding</keyword>